<name>A0A1G2D0V2_9BACT</name>
<keyword evidence="5 12" id="KW-0378">Hydrolase</keyword>
<dbReference type="Pfam" id="PF00772">
    <property type="entry name" value="DnaB"/>
    <property type="match status" value="1"/>
</dbReference>
<evidence type="ECO:0000259" key="13">
    <source>
        <dbReference type="PROSITE" id="PS51199"/>
    </source>
</evidence>
<sequence>MIRTQIPGLRLPPQHLESEQALLGSVMLRTESLYDISDLLQPKSFYAEKHRVIYEAMLDLHRKHEPIDLLTLATRLEERGQLDPIGGRAYLAELAGSVPSSANAKYYADTIRKKHILRELINVADHVSELGYQEGMALEEILDEAESRIYAVTNISSGAGIKNIKDALAEAWMRIEKIHEEKGGLRGVTTGFSGLDNKLSGLQKSDLIILAARPSMGKTSLALDIARRAAVGSNIPVGIFSLEMSSQQLIDRMLAAESSVDAWRLRTGQLSKDHEFAHLREGLDRLSKAPIFINDQAGINIMNMRSAVRRMKSEHNLQLVIVDYLQLMTPMRSSDSMVQQVTEISRSLKGLAKDLDVPVLALSQLSRAVEQRGGKPRLSDLRDSGSIEQDADVVMFIHRDDKQNENSDKPNIAEIMIEKHRNGPTGKVDLYFDDKHSTFREIEKSHGVDRMFEEAF</sequence>
<dbReference type="InterPro" id="IPR007693">
    <property type="entry name" value="DNA_helicase_DnaB-like_N"/>
</dbReference>
<evidence type="ECO:0000256" key="7">
    <source>
        <dbReference type="ARBA" id="ARBA00022840"/>
    </source>
</evidence>
<evidence type="ECO:0000256" key="4">
    <source>
        <dbReference type="ARBA" id="ARBA00022741"/>
    </source>
</evidence>
<dbReference type="InterPro" id="IPR027417">
    <property type="entry name" value="P-loop_NTPase"/>
</dbReference>
<dbReference type="Gene3D" id="3.40.50.300">
    <property type="entry name" value="P-loop containing nucleotide triphosphate hydrolases"/>
    <property type="match status" value="1"/>
</dbReference>
<dbReference type="InterPro" id="IPR036185">
    <property type="entry name" value="DNA_heli_DnaB-like_N_sf"/>
</dbReference>
<accession>A0A1G2D0V2</accession>
<keyword evidence="9" id="KW-0413">Isomerase</keyword>
<evidence type="ECO:0000313" key="14">
    <source>
        <dbReference type="EMBL" id="OGZ07254.1"/>
    </source>
</evidence>
<feature type="domain" description="SF4 helicase" evidence="13">
    <location>
        <begin position="181"/>
        <end position="446"/>
    </location>
</feature>
<dbReference type="SUPFAM" id="SSF48024">
    <property type="entry name" value="N-terminal domain of DnaB helicase"/>
    <property type="match status" value="1"/>
</dbReference>
<dbReference type="SMART" id="SM00382">
    <property type="entry name" value="AAA"/>
    <property type="match status" value="1"/>
</dbReference>
<dbReference type="GO" id="GO:0006269">
    <property type="term" value="P:DNA replication, synthesis of primer"/>
    <property type="evidence" value="ECO:0007669"/>
    <property type="project" value="UniProtKB-UniRule"/>
</dbReference>
<gene>
    <name evidence="14" type="ORF">A3D65_01845</name>
</gene>
<keyword evidence="3 12" id="KW-0235">DNA replication</keyword>
<evidence type="ECO:0000313" key="15">
    <source>
        <dbReference type="Proteomes" id="UP000177996"/>
    </source>
</evidence>
<organism evidence="14 15">
    <name type="scientific">Candidatus Lloydbacteria bacterium RIFCSPHIGHO2_02_FULL_50_13</name>
    <dbReference type="NCBI Taxonomy" id="1798661"/>
    <lineage>
        <taxon>Bacteria</taxon>
        <taxon>Candidatus Lloydiibacteriota</taxon>
    </lineage>
</organism>
<dbReference type="GO" id="GO:0003677">
    <property type="term" value="F:DNA binding"/>
    <property type="evidence" value="ECO:0007669"/>
    <property type="project" value="UniProtKB-UniRule"/>
</dbReference>
<dbReference type="PANTHER" id="PTHR30153:SF2">
    <property type="entry name" value="REPLICATIVE DNA HELICASE"/>
    <property type="match status" value="1"/>
</dbReference>
<dbReference type="PROSITE" id="PS51199">
    <property type="entry name" value="SF4_HELICASE"/>
    <property type="match status" value="1"/>
</dbReference>
<dbReference type="InterPro" id="IPR016136">
    <property type="entry name" value="DNA_helicase_N/primase_C"/>
</dbReference>
<evidence type="ECO:0000256" key="9">
    <source>
        <dbReference type="ARBA" id="ARBA00023235"/>
    </source>
</evidence>
<proteinExistence type="inferred from homology"/>
<protein>
    <recommendedName>
        <fullName evidence="11 12">Replicative DNA helicase</fullName>
        <ecNumber evidence="11 12">5.6.2.3</ecNumber>
    </recommendedName>
</protein>
<dbReference type="InterPro" id="IPR007692">
    <property type="entry name" value="DNA_helicase_DnaB"/>
</dbReference>
<keyword evidence="2 12" id="KW-0639">Primosome</keyword>
<dbReference type="CDD" id="cd00984">
    <property type="entry name" value="DnaB_C"/>
    <property type="match status" value="1"/>
</dbReference>
<dbReference type="STRING" id="1798661.A3D65_01845"/>
<comment type="similarity">
    <text evidence="1 12">Belongs to the helicase family. DnaB subfamily.</text>
</comment>
<keyword evidence="7 12" id="KW-0067">ATP-binding</keyword>
<dbReference type="AlphaFoldDB" id="A0A1G2D0V2"/>
<dbReference type="SUPFAM" id="SSF52540">
    <property type="entry name" value="P-loop containing nucleoside triphosphate hydrolases"/>
    <property type="match status" value="1"/>
</dbReference>
<keyword evidence="4 12" id="KW-0547">Nucleotide-binding</keyword>
<dbReference type="Gene3D" id="1.10.860.10">
    <property type="entry name" value="DNAb Helicase, Chain A"/>
    <property type="match status" value="1"/>
</dbReference>
<evidence type="ECO:0000256" key="10">
    <source>
        <dbReference type="ARBA" id="ARBA00048954"/>
    </source>
</evidence>
<dbReference type="PANTHER" id="PTHR30153">
    <property type="entry name" value="REPLICATIVE DNA HELICASE DNAB"/>
    <property type="match status" value="1"/>
</dbReference>
<dbReference type="GO" id="GO:0043139">
    <property type="term" value="F:5'-3' DNA helicase activity"/>
    <property type="evidence" value="ECO:0007669"/>
    <property type="project" value="UniProtKB-EC"/>
</dbReference>
<comment type="function">
    <text evidence="12">The main replicative DNA helicase, it participates in initiation and elongation during chromosome replication. Travels ahead of the DNA replisome, separating dsDNA into templates for DNA synthesis. A processive ATP-dependent 5'-3' DNA helicase it has DNA-dependent ATPase activity.</text>
</comment>
<comment type="caution">
    <text evidence="14">The sequence shown here is derived from an EMBL/GenBank/DDBJ whole genome shotgun (WGS) entry which is preliminary data.</text>
</comment>
<evidence type="ECO:0000256" key="5">
    <source>
        <dbReference type="ARBA" id="ARBA00022801"/>
    </source>
</evidence>
<evidence type="ECO:0000256" key="1">
    <source>
        <dbReference type="ARBA" id="ARBA00008428"/>
    </source>
</evidence>
<reference evidence="14 15" key="1">
    <citation type="journal article" date="2016" name="Nat. Commun.">
        <title>Thousands of microbial genomes shed light on interconnected biogeochemical processes in an aquifer system.</title>
        <authorList>
            <person name="Anantharaman K."/>
            <person name="Brown C.T."/>
            <person name="Hug L.A."/>
            <person name="Sharon I."/>
            <person name="Castelle C.J."/>
            <person name="Probst A.J."/>
            <person name="Thomas B.C."/>
            <person name="Singh A."/>
            <person name="Wilkins M.J."/>
            <person name="Karaoz U."/>
            <person name="Brodie E.L."/>
            <person name="Williams K.H."/>
            <person name="Hubbard S.S."/>
            <person name="Banfield J.F."/>
        </authorList>
    </citation>
    <scope>NUCLEOTIDE SEQUENCE [LARGE SCALE GENOMIC DNA]</scope>
</reference>
<evidence type="ECO:0000256" key="2">
    <source>
        <dbReference type="ARBA" id="ARBA00022515"/>
    </source>
</evidence>
<evidence type="ECO:0000256" key="6">
    <source>
        <dbReference type="ARBA" id="ARBA00022806"/>
    </source>
</evidence>
<dbReference type="GO" id="GO:0016887">
    <property type="term" value="F:ATP hydrolysis activity"/>
    <property type="evidence" value="ECO:0007669"/>
    <property type="project" value="RHEA"/>
</dbReference>
<dbReference type="Pfam" id="PF03796">
    <property type="entry name" value="DnaB_C"/>
    <property type="match status" value="1"/>
</dbReference>
<evidence type="ECO:0000256" key="3">
    <source>
        <dbReference type="ARBA" id="ARBA00022705"/>
    </source>
</evidence>
<dbReference type="Proteomes" id="UP000177996">
    <property type="component" value="Unassembled WGS sequence"/>
</dbReference>
<comment type="catalytic activity">
    <reaction evidence="10 12">
        <text>ATP + H2O = ADP + phosphate + H(+)</text>
        <dbReference type="Rhea" id="RHEA:13065"/>
        <dbReference type="ChEBI" id="CHEBI:15377"/>
        <dbReference type="ChEBI" id="CHEBI:15378"/>
        <dbReference type="ChEBI" id="CHEBI:30616"/>
        <dbReference type="ChEBI" id="CHEBI:43474"/>
        <dbReference type="ChEBI" id="CHEBI:456216"/>
        <dbReference type="EC" id="5.6.2.3"/>
    </reaction>
</comment>
<evidence type="ECO:0000256" key="11">
    <source>
        <dbReference type="NCBIfam" id="TIGR00665"/>
    </source>
</evidence>
<dbReference type="FunFam" id="1.10.860.10:FF:000001">
    <property type="entry name" value="Replicative DNA helicase"/>
    <property type="match status" value="1"/>
</dbReference>
<dbReference type="GO" id="GO:0005524">
    <property type="term" value="F:ATP binding"/>
    <property type="evidence" value="ECO:0007669"/>
    <property type="project" value="UniProtKB-UniRule"/>
</dbReference>
<dbReference type="GO" id="GO:0005829">
    <property type="term" value="C:cytosol"/>
    <property type="evidence" value="ECO:0007669"/>
    <property type="project" value="TreeGrafter"/>
</dbReference>
<keyword evidence="8 12" id="KW-0238">DNA-binding</keyword>
<evidence type="ECO:0000256" key="12">
    <source>
        <dbReference type="RuleBase" id="RU362085"/>
    </source>
</evidence>
<keyword evidence="6 12" id="KW-0347">Helicase</keyword>
<dbReference type="NCBIfam" id="TIGR00665">
    <property type="entry name" value="DnaB"/>
    <property type="match status" value="1"/>
</dbReference>
<dbReference type="EMBL" id="MHLL01000064">
    <property type="protein sequence ID" value="OGZ07254.1"/>
    <property type="molecule type" value="Genomic_DNA"/>
</dbReference>
<dbReference type="InterPro" id="IPR007694">
    <property type="entry name" value="DNA_helicase_DnaB-like_C"/>
</dbReference>
<evidence type="ECO:0000256" key="8">
    <source>
        <dbReference type="ARBA" id="ARBA00023125"/>
    </source>
</evidence>
<dbReference type="EC" id="5.6.2.3" evidence="11 12"/>
<dbReference type="InterPro" id="IPR003593">
    <property type="entry name" value="AAA+_ATPase"/>
</dbReference>
<dbReference type="GO" id="GO:1990077">
    <property type="term" value="C:primosome complex"/>
    <property type="evidence" value="ECO:0007669"/>
    <property type="project" value="UniProtKB-UniRule"/>
</dbReference>